<dbReference type="GO" id="GO:0006508">
    <property type="term" value="P:proteolysis"/>
    <property type="evidence" value="ECO:0007669"/>
    <property type="project" value="InterPro"/>
</dbReference>
<evidence type="ECO:0000259" key="10">
    <source>
        <dbReference type="Pfam" id="PF00768"/>
    </source>
</evidence>
<dbReference type="PANTHER" id="PTHR21581:SF33">
    <property type="entry name" value="D-ALANYL-D-ALANINE CARBOXYPEPTIDASE DACB"/>
    <property type="match status" value="1"/>
</dbReference>
<dbReference type="GO" id="GO:0009002">
    <property type="term" value="F:serine-type D-Ala-D-Ala carboxypeptidase activity"/>
    <property type="evidence" value="ECO:0007669"/>
    <property type="project" value="InterPro"/>
</dbReference>
<protein>
    <recommendedName>
        <fullName evidence="10">Peptidase S11 D-alanyl-D-alanine carboxypeptidase A N-terminal domain-containing protein</fullName>
    </recommendedName>
</protein>
<dbReference type="PANTHER" id="PTHR21581">
    <property type="entry name" value="D-ALANYL-D-ALANINE CARBOXYPEPTIDASE"/>
    <property type="match status" value="1"/>
</dbReference>
<evidence type="ECO:0000256" key="2">
    <source>
        <dbReference type="ARBA" id="ARBA00022729"/>
    </source>
</evidence>
<dbReference type="EMBL" id="LCDD01000014">
    <property type="protein sequence ID" value="KKS46696.1"/>
    <property type="molecule type" value="Genomic_DNA"/>
</dbReference>
<evidence type="ECO:0000256" key="9">
    <source>
        <dbReference type="RuleBase" id="RU004016"/>
    </source>
</evidence>
<keyword evidence="6" id="KW-0961">Cell wall biogenesis/degradation</keyword>
<organism evidence="11 12">
    <name type="scientific">Candidatus Gottesmanbacteria bacterium GW2011_GWA2_42_18</name>
    <dbReference type="NCBI Taxonomy" id="1618442"/>
    <lineage>
        <taxon>Bacteria</taxon>
        <taxon>Candidatus Gottesmaniibacteriota</taxon>
    </lineage>
</organism>
<dbReference type="InterPro" id="IPR001967">
    <property type="entry name" value="Peptidase_S11_N"/>
</dbReference>
<feature type="active site" evidence="7">
    <location>
        <position position="160"/>
    </location>
</feature>
<evidence type="ECO:0000256" key="3">
    <source>
        <dbReference type="ARBA" id="ARBA00022801"/>
    </source>
</evidence>
<evidence type="ECO:0000256" key="7">
    <source>
        <dbReference type="PIRSR" id="PIRSR618044-1"/>
    </source>
</evidence>
<accession>A0A0G1BK98</accession>
<evidence type="ECO:0000256" key="5">
    <source>
        <dbReference type="ARBA" id="ARBA00022984"/>
    </source>
</evidence>
<sequence>MGKKNLPEIKISFKKLVRIFQISLLVITLSLFPGRKISLLSNPITADNTNQTEKKNIEPESVPPPIPVLVPNVLYPEISAQGILIKDLDSGVVMYAKNEKQPLSPASTTKIMTALVTLDKFNLDDVLTVNTVINNGRVMNLTHLEKLTVEALLYGTLVHSANDAAYTLAENYPGGYAAFISEMNRKAKELGLTDTYFTNPVGFDDENHYSTASDLARLASYALSNKVIAKIVGTRAITVSDISYTYFHDLKNVNILLGKIAGLSGVKTGYTENAGEILISEVRKNGHAVLFVVLKSSDRFGETVRLIDWVFNNFSWVPLSEITPSSPKI</sequence>
<feature type="active site" description="Acyl-ester intermediate" evidence="7">
    <location>
        <position position="107"/>
    </location>
</feature>
<gene>
    <name evidence="11" type="ORF">UV09_C0014G0016</name>
</gene>
<dbReference type="PATRIC" id="fig|1618442.3.peg.667"/>
<comment type="similarity">
    <text evidence="1 9">Belongs to the peptidase S11 family.</text>
</comment>
<keyword evidence="4" id="KW-0133">Cell shape</keyword>
<feature type="domain" description="Peptidase S11 D-alanyl-D-alanine carboxypeptidase A N-terminal" evidence="10">
    <location>
        <begin position="75"/>
        <end position="296"/>
    </location>
</feature>
<evidence type="ECO:0000313" key="12">
    <source>
        <dbReference type="Proteomes" id="UP000034320"/>
    </source>
</evidence>
<dbReference type="AlphaFoldDB" id="A0A0G1BK98"/>
<evidence type="ECO:0000256" key="8">
    <source>
        <dbReference type="PIRSR" id="PIRSR618044-2"/>
    </source>
</evidence>
<evidence type="ECO:0000256" key="4">
    <source>
        <dbReference type="ARBA" id="ARBA00022960"/>
    </source>
</evidence>
<reference evidence="11 12" key="1">
    <citation type="journal article" date="2015" name="Nature">
        <title>rRNA introns, odd ribosomes, and small enigmatic genomes across a large radiation of phyla.</title>
        <authorList>
            <person name="Brown C.T."/>
            <person name="Hug L.A."/>
            <person name="Thomas B.C."/>
            <person name="Sharon I."/>
            <person name="Castelle C.J."/>
            <person name="Singh A."/>
            <person name="Wilkins M.J."/>
            <person name="Williams K.H."/>
            <person name="Banfield J.F."/>
        </authorList>
    </citation>
    <scope>NUCLEOTIDE SEQUENCE [LARGE SCALE GENOMIC DNA]</scope>
</reference>
<comment type="caution">
    <text evidence="11">The sequence shown here is derived from an EMBL/GenBank/DDBJ whole genome shotgun (WGS) entry which is preliminary data.</text>
</comment>
<feature type="binding site" evidence="8">
    <location>
        <position position="267"/>
    </location>
    <ligand>
        <name>substrate</name>
    </ligand>
</feature>
<keyword evidence="3" id="KW-0378">Hydrolase</keyword>
<evidence type="ECO:0000313" key="11">
    <source>
        <dbReference type="EMBL" id="KKS46696.1"/>
    </source>
</evidence>
<dbReference type="GO" id="GO:0009252">
    <property type="term" value="P:peptidoglycan biosynthetic process"/>
    <property type="evidence" value="ECO:0007669"/>
    <property type="project" value="UniProtKB-KW"/>
</dbReference>
<dbReference type="PRINTS" id="PR00725">
    <property type="entry name" value="DADACBPTASE1"/>
</dbReference>
<dbReference type="Proteomes" id="UP000034320">
    <property type="component" value="Unassembled WGS sequence"/>
</dbReference>
<keyword evidence="2" id="KW-0732">Signal</keyword>
<dbReference type="Pfam" id="PF00768">
    <property type="entry name" value="Peptidase_S11"/>
    <property type="match status" value="1"/>
</dbReference>
<dbReference type="SUPFAM" id="SSF56601">
    <property type="entry name" value="beta-lactamase/transpeptidase-like"/>
    <property type="match status" value="1"/>
</dbReference>
<dbReference type="GO" id="GO:0071555">
    <property type="term" value="P:cell wall organization"/>
    <property type="evidence" value="ECO:0007669"/>
    <property type="project" value="UniProtKB-KW"/>
</dbReference>
<dbReference type="InterPro" id="IPR018044">
    <property type="entry name" value="Peptidase_S11"/>
</dbReference>
<evidence type="ECO:0000256" key="6">
    <source>
        <dbReference type="ARBA" id="ARBA00023316"/>
    </source>
</evidence>
<name>A0A0G1BK98_9BACT</name>
<dbReference type="InterPro" id="IPR012338">
    <property type="entry name" value="Beta-lactam/transpept-like"/>
</dbReference>
<evidence type="ECO:0000256" key="1">
    <source>
        <dbReference type="ARBA" id="ARBA00007164"/>
    </source>
</evidence>
<feature type="active site" description="Proton acceptor" evidence="7">
    <location>
        <position position="110"/>
    </location>
</feature>
<keyword evidence="5" id="KW-0573">Peptidoglycan synthesis</keyword>
<proteinExistence type="inferred from homology"/>
<dbReference type="Gene3D" id="3.40.710.10">
    <property type="entry name" value="DD-peptidase/beta-lactamase superfamily"/>
    <property type="match status" value="1"/>
</dbReference>
<dbReference type="GO" id="GO:0008360">
    <property type="term" value="P:regulation of cell shape"/>
    <property type="evidence" value="ECO:0007669"/>
    <property type="project" value="UniProtKB-KW"/>
</dbReference>